<dbReference type="AlphaFoldDB" id="K2HRV5"/>
<name>K2HRV5_9RHOB</name>
<evidence type="ECO:0000313" key="2">
    <source>
        <dbReference type="EMBL" id="EKE45454.1"/>
    </source>
</evidence>
<dbReference type="EMBL" id="AMGO01000007">
    <property type="protein sequence ID" value="EKE45454.1"/>
    <property type="molecule type" value="Genomic_DNA"/>
</dbReference>
<proteinExistence type="predicted"/>
<comment type="caution">
    <text evidence="2">The sequence shown here is derived from an EMBL/GenBank/DDBJ whole genome shotgun (WGS) entry which is preliminary data.</text>
</comment>
<feature type="region of interest" description="Disordered" evidence="1">
    <location>
        <begin position="38"/>
        <end position="75"/>
    </location>
</feature>
<evidence type="ECO:0000313" key="3">
    <source>
        <dbReference type="Proteomes" id="UP000006765"/>
    </source>
</evidence>
<evidence type="ECO:0000256" key="1">
    <source>
        <dbReference type="SAM" id="MobiDB-lite"/>
    </source>
</evidence>
<gene>
    <name evidence="2" type="ORF">OCGS_0544</name>
</gene>
<sequence>MVSFDIVSFCMASDAMPVAAVSLRPVFWLSAVPFPEGAPPEVDDEPPAVAEDGLPDPPVPVPPSEEAASVCEDPPLSEADPPTVVVAPVVVLPVGALSVVVLLPLVALEPPLSLPSDVVCAAAGKASASARMEAARVAGALMLNDVMVSSSLRVESHMSMQWGAGFVPRTAVRCRTLDAGSPL</sequence>
<dbReference type="STRING" id="1231392.OCGS_0544"/>
<protein>
    <submittedName>
        <fullName evidence="2">Uncharacterized protein</fullName>
    </submittedName>
</protein>
<organism evidence="2 3">
    <name type="scientific">Oceaniovalibus guishaninsula JLT2003</name>
    <dbReference type="NCBI Taxonomy" id="1231392"/>
    <lineage>
        <taxon>Bacteria</taxon>
        <taxon>Pseudomonadati</taxon>
        <taxon>Pseudomonadota</taxon>
        <taxon>Alphaproteobacteria</taxon>
        <taxon>Rhodobacterales</taxon>
        <taxon>Roseobacteraceae</taxon>
        <taxon>Oceaniovalibus</taxon>
    </lineage>
</organism>
<reference evidence="2 3" key="1">
    <citation type="journal article" date="2012" name="J. Bacteriol.">
        <title>Draft Genome Sequence of Oceaniovalibus guishaninsula JLT2003T.</title>
        <authorList>
            <person name="Tang K."/>
            <person name="Liu K."/>
            <person name="Jiao N."/>
        </authorList>
    </citation>
    <scope>NUCLEOTIDE SEQUENCE [LARGE SCALE GENOMIC DNA]</scope>
    <source>
        <strain evidence="2 3">JLT2003</strain>
    </source>
</reference>
<keyword evidence="3" id="KW-1185">Reference proteome</keyword>
<accession>K2HRV5</accession>
<dbReference type="Proteomes" id="UP000006765">
    <property type="component" value="Unassembled WGS sequence"/>
</dbReference>